<dbReference type="InterPro" id="IPR036397">
    <property type="entry name" value="RNaseH_sf"/>
</dbReference>
<evidence type="ECO:0000313" key="3">
    <source>
        <dbReference type="Proteomes" id="UP000002640"/>
    </source>
</evidence>
<evidence type="ECO:0000259" key="1">
    <source>
        <dbReference type="Pfam" id="PF13456"/>
    </source>
</evidence>
<protein>
    <recommendedName>
        <fullName evidence="1">RNase H type-1 domain-containing protein</fullName>
    </recommendedName>
</protein>
<dbReference type="Gene3D" id="3.30.420.10">
    <property type="entry name" value="Ribonuclease H-like superfamily/Ribonuclease H"/>
    <property type="match status" value="1"/>
</dbReference>
<reference evidence="2 3" key="1">
    <citation type="journal article" date="2006" name="Science">
        <title>Phytophthora genome sequences uncover evolutionary origins and mechanisms of pathogenesis.</title>
        <authorList>
            <person name="Tyler B.M."/>
            <person name="Tripathy S."/>
            <person name="Zhang X."/>
            <person name="Dehal P."/>
            <person name="Jiang R.H."/>
            <person name="Aerts A."/>
            <person name="Arredondo F.D."/>
            <person name="Baxter L."/>
            <person name="Bensasson D."/>
            <person name="Beynon J.L."/>
            <person name="Chapman J."/>
            <person name="Damasceno C.M."/>
            <person name="Dorrance A.E."/>
            <person name="Dou D."/>
            <person name="Dickerman A.W."/>
            <person name="Dubchak I.L."/>
            <person name="Garbelotto M."/>
            <person name="Gijzen M."/>
            <person name="Gordon S.G."/>
            <person name="Govers F."/>
            <person name="Grunwald N.J."/>
            <person name="Huang W."/>
            <person name="Ivors K.L."/>
            <person name="Jones R.W."/>
            <person name="Kamoun S."/>
            <person name="Krampis K."/>
            <person name="Lamour K.H."/>
            <person name="Lee M.K."/>
            <person name="McDonald W.H."/>
            <person name="Medina M."/>
            <person name="Meijer H.J."/>
            <person name="Nordberg E.K."/>
            <person name="Maclean D.J."/>
            <person name="Ospina-Giraldo M.D."/>
            <person name="Morris P.F."/>
            <person name="Phuntumart V."/>
            <person name="Putnam N.H."/>
            <person name="Rash S."/>
            <person name="Rose J.K."/>
            <person name="Sakihama Y."/>
            <person name="Salamov A.A."/>
            <person name="Savidor A."/>
            <person name="Scheuring C.F."/>
            <person name="Smith B.M."/>
            <person name="Sobral B.W."/>
            <person name="Terry A."/>
            <person name="Torto-Alalibo T.A."/>
            <person name="Win J."/>
            <person name="Xu Z."/>
            <person name="Zhang H."/>
            <person name="Grigoriev I.V."/>
            <person name="Rokhsar D.S."/>
            <person name="Boore J.L."/>
        </authorList>
    </citation>
    <scope>NUCLEOTIDE SEQUENCE [LARGE SCALE GENOMIC DNA]</scope>
    <source>
        <strain evidence="2 3">P6497</strain>
    </source>
</reference>
<dbReference type="GO" id="GO:0003676">
    <property type="term" value="F:nucleic acid binding"/>
    <property type="evidence" value="ECO:0007669"/>
    <property type="project" value="InterPro"/>
</dbReference>
<dbReference type="GO" id="GO:0004523">
    <property type="term" value="F:RNA-DNA hybrid ribonuclease activity"/>
    <property type="evidence" value="ECO:0007669"/>
    <property type="project" value="InterPro"/>
</dbReference>
<keyword evidence="3" id="KW-1185">Reference proteome</keyword>
<dbReference type="Proteomes" id="UP000002640">
    <property type="component" value="Unassembled WGS sequence"/>
</dbReference>
<name>G4ZAW9_PHYSP</name>
<evidence type="ECO:0000313" key="2">
    <source>
        <dbReference type="EMBL" id="EGZ20597.1"/>
    </source>
</evidence>
<accession>G4ZAW9</accession>
<dbReference type="AlphaFoldDB" id="G4ZAW9"/>
<dbReference type="RefSeq" id="XP_009523314.1">
    <property type="nucleotide sequence ID" value="XM_009525019.1"/>
</dbReference>
<dbReference type="InParanoid" id="G4ZAW9"/>
<feature type="non-terminal residue" evidence="2">
    <location>
        <position position="109"/>
    </location>
</feature>
<dbReference type="InterPro" id="IPR002156">
    <property type="entry name" value="RNaseH_domain"/>
</dbReference>
<dbReference type="Pfam" id="PF13456">
    <property type="entry name" value="RVT_3"/>
    <property type="match status" value="1"/>
</dbReference>
<dbReference type="GeneID" id="20651965"/>
<feature type="domain" description="RNase H type-1" evidence="1">
    <location>
        <begin position="24"/>
        <end position="109"/>
    </location>
</feature>
<feature type="non-terminal residue" evidence="2">
    <location>
        <position position="1"/>
    </location>
</feature>
<dbReference type="EMBL" id="JH159153">
    <property type="protein sequence ID" value="EGZ20597.1"/>
    <property type="molecule type" value="Genomic_DNA"/>
</dbReference>
<organism evidence="2 3">
    <name type="scientific">Phytophthora sojae (strain P6497)</name>
    <name type="common">Soybean stem and root rot agent</name>
    <name type="synonym">Phytophthora megasperma f. sp. glycines</name>
    <dbReference type="NCBI Taxonomy" id="1094619"/>
    <lineage>
        <taxon>Eukaryota</taxon>
        <taxon>Sar</taxon>
        <taxon>Stramenopiles</taxon>
        <taxon>Oomycota</taxon>
        <taxon>Peronosporomycetes</taxon>
        <taxon>Peronosporales</taxon>
        <taxon>Peronosporaceae</taxon>
        <taxon>Phytophthora</taxon>
    </lineage>
</organism>
<sequence length="109" mass="11799">SCSWIVWRLPEWKIVITANAHLINTAVDSAECTGLGNGVLAALEHGAEDLIIAGDFRLKIRESLGIRSCGADMLMSPIRSSERVAARMQSAKYLHVTRDYNAAANSLAS</sequence>
<dbReference type="SMR" id="G4ZAW9"/>
<dbReference type="KEGG" id="psoj:PHYSODRAFT_416978"/>
<proteinExistence type="predicted"/>
<gene>
    <name evidence="2" type="ORF">PHYSODRAFT_416978</name>
</gene>